<dbReference type="Proteomes" id="UP000663193">
    <property type="component" value="Chromosome 2"/>
</dbReference>
<dbReference type="KEGG" id="pno:SNOG_08000"/>
<gene>
    <name evidence="3" type="ORF">JI435_080000</name>
</gene>
<dbReference type="PANTHER" id="PTHR38790:SF9">
    <property type="entry name" value="F-BOX DOMAIN-CONTAINING PROTEIN"/>
    <property type="match status" value="1"/>
</dbReference>
<dbReference type="AlphaFoldDB" id="A0A7U2HV31"/>
<keyword evidence="4" id="KW-1185">Reference proteome</keyword>
<dbReference type="EMBL" id="CP069024">
    <property type="protein sequence ID" value="QRC92955.1"/>
    <property type="molecule type" value="Genomic_DNA"/>
</dbReference>
<name>A0A7U2HV31_PHANO</name>
<dbReference type="InterPro" id="IPR056632">
    <property type="entry name" value="DUF7730"/>
</dbReference>
<reference evidence="4" key="1">
    <citation type="journal article" date="2021" name="BMC Genomics">
        <title>Chromosome-level genome assembly and manually-curated proteome of model necrotroph Parastagonospora nodorum Sn15 reveals a genome-wide trove of candidate effector homologs, and redundancy of virulence-related functions within an accessory chromosome.</title>
        <authorList>
            <person name="Bertazzoni S."/>
            <person name="Jones D.A.B."/>
            <person name="Phan H.T."/>
            <person name="Tan K.-C."/>
            <person name="Hane J.K."/>
        </authorList>
    </citation>
    <scope>NUCLEOTIDE SEQUENCE [LARGE SCALE GENOMIC DNA]</scope>
    <source>
        <strain evidence="4">SN15 / ATCC MYA-4574 / FGSC 10173)</strain>
    </source>
</reference>
<organism evidence="3 4">
    <name type="scientific">Phaeosphaeria nodorum (strain SN15 / ATCC MYA-4574 / FGSC 10173)</name>
    <name type="common">Glume blotch fungus</name>
    <name type="synonym">Parastagonospora nodorum</name>
    <dbReference type="NCBI Taxonomy" id="321614"/>
    <lineage>
        <taxon>Eukaryota</taxon>
        <taxon>Fungi</taxon>
        <taxon>Dikarya</taxon>
        <taxon>Ascomycota</taxon>
        <taxon>Pezizomycotina</taxon>
        <taxon>Dothideomycetes</taxon>
        <taxon>Pleosporomycetidae</taxon>
        <taxon>Pleosporales</taxon>
        <taxon>Pleosporineae</taxon>
        <taxon>Phaeosphaeriaceae</taxon>
        <taxon>Parastagonospora</taxon>
    </lineage>
</organism>
<sequence length="348" mass="40525">MAQNFSAMLPLQPLWYPCRDMTCCCNIDKCMHCKEIMMALRKNPQRCCQEIMMPPVASTKFLPITIEIKEATVVKKKRQLPPQRRTKRYVADAQRHKRRTSLAQLPRPTNDKPFPFFKLPRELRDQVYASLVTRTDCRRSVISAVSLLSDKKAKRAAQAKRERLNRRRILDGKSPARTRDSESEPIVYLKLLQSSRRLYDEAQDYLYSNNWFALTLDKLPSTTFETPYGWNLSSITRLQIEIQLKDAAHMNSYVDWTAFFSSFTSLRFLHVAPTFHPRYYDWAYPELSNWTAAHYVHRAFFRELLAAIPSHVNINFGDITDGNTDLQLQGQAICQTVVASMYAELGRR</sequence>
<accession>A0A7U2HV31</accession>
<evidence type="ECO:0000313" key="4">
    <source>
        <dbReference type="Proteomes" id="UP000663193"/>
    </source>
</evidence>
<feature type="region of interest" description="Disordered" evidence="1">
    <location>
        <begin position="158"/>
        <end position="181"/>
    </location>
</feature>
<evidence type="ECO:0000259" key="2">
    <source>
        <dbReference type="Pfam" id="PF24864"/>
    </source>
</evidence>
<dbReference type="PANTHER" id="PTHR38790">
    <property type="entry name" value="2EXR DOMAIN-CONTAINING PROTEIN-RELATED"/>
    <property type="match status" value="1"/>
</dbReference>
<feature type="domain" description="DUF7730" evidence="2">
    <location>
        <begin position="115"/>
        <end position="247"/>
    </location>
</feature>
<evidence type="ECO:0000256" key="1">
    <source>
        <dbReference type="SAM" id="MobiDB-lite"/>
    </source>
</evidence>
<proteinExistence type="predicted"/>
<feature type="compositionally biased region" description="Basic residues" evidence="1">
    <location>
        <begin position="77"/>
        <end position="88"/>
    </location>
</feature>
<feature type="region of interest" description="Disordered" evidence="1">
    <location>
        <begin position="77"/>
        <end position="111"/>
    </location>
</feature>
<feature type="compositionally biased region" description="Basic residues" evidence="1">
    <location>
        <begin position="158"/>
        <end position="167"/>
    </location>
</feature>
<evidence type="ECO:0000313" key="3">
    <source>
        <dbReference type="EMBL" id="QRC92955.1"/>
    </source>
</evidence>
<dbReference type="OMA" id="EATDCMY"/>
<dbReference type="VEuPathDB" id="FungiDB:JI435_080000"/>
<protein>
    <recommendedName>
        <fullName evidence="2">DUF7730 domain-containing protein</fullName>
    </recommendedName>
</protein>
<dbReference type="RefSeq" id="XP_001798328.1">
    <property type="nucleotide sequence ID" value="XM_001798276.1"/>
</dbReference>
<dbReference type="Pfam" id="PF24864">
    <property type="entry name" value="DUF7730"/>
    <property type="match status" value="1"/>
</dbReference>
<dbReference type="OrthoDB" id="62952at2759"/>